<dbReference type="STRING" id="1592317.DPF_2329"/>
<dbReference type="Pfam" id="PF00881">
    <property type="entry name" value="Nitroreductase"/>
    <property type="match status" value="2"/>
</dbReference>
<dbReference type="RefSeq" id="WP_069859862.1">
    <property type="nucleotide sequence ID" value="NZ_BDFE01000020.1"/>
</dbReference>
<dbReference type="PANTHER" id="PTHR43673:SF10">
    <property type="entry name" value="NADH DEHYDROGENASE_NAD(P)H NITROREDUCTASE XCC3605-RELATED"/>
    <property type="match status" value="1"/>
</dbReference>
<evidence type="ECO:0000256" key="2">
    <source>
        <dbReference type="ARBA" id="ARBA00023002"/>
    </source>
</evidence>
<comment type="similarity">
    <text evidence="1">Belongs to the nitroreductase family.</text>
</comment>
<dbReference type="GO" id="GO:0016491">
    <property type="term" value="F:oxidoreductase activity"/>
    <property type="evidence" value="ECO:0007669"/>
    <property type="project" value="UniProtKB-KW"/>
</dbReference>
<evidence type="ECO:0000256" key="3">
    <source>
        <dbReference type="SAM" id="MobiDB-lite"/>
    </source>
</evidence>
<comment type="caution">
    <text evidence="5">The sequence shown here is derived from an EMBL/GenBank/DDBJ whole genome shotgun (WGS) entry which is preliminary data.</text>
</comment>
<accession>A0A194AK30</accession>
<keyword evidence="2" id="KW-0560">Oxidoreductase</keyword>
<feature type="region of interest" description="Disordered" evidence="3">
    <location>
        <begin position="150"/>
        <end position="170"/>
    </location>
</feature>
<evidence type="ECO:0000259" key="4">
    <source>
        <dbReference type="Pfam" id="PF00881"/>
    </source>
</evidence>
<feature type="compositionally biased region" description="Basic and acidic residues" evidence="3">
    <location>
        <begin position="152"/>
        <end position="170"/>
    </location>
</feature>
<dbReference type="Gene3D" id="3.40.109.10">
    <property type="entry name" value="NADH Oxidase"/>
    <property type="match status" value="1"/>
</dbReference>
<proteinExistence type="inferred from homology"/>
<dbReference type="PANTHER" id="PTHR43673">
    <property type="entry name" value="NAD(P)H NITROREDUCTASE YDGI-RELATED"/>
    <property type="match status" value="1"/>
</dbReference>
<dbReference type="EMBL" id="BDFE01000020">
    <property type="protein sequence ID" value="GAU09600.1"/>
    <property type="molecule type" value="Genomic_DNA"/>
</dbReference>
<dbReference type="Proteomes" id="UP000095200">
    <property type="component" value="Unassembled WGS sequence"/>
</dbReference>
<dbReference type="CDD" id="cd02151">
    <property type="entry name" value="nitroreductase"/>
    <property type="match status" value="1"/>
</dbReference>
<dbReference type="SUPFAM" id="SSF55469">
    <property type="entry name" value="FMN-dependent nitroreductase-like"/>
    <property type="match status" value="1"/>
</dbReference>
<dbReference type="InterPro" id="IPR029479">
    <property type="entry name" value="Nitroreductase"/>
</dbReference>
<evidence type="ECO:0000256" key="1">
    <source>
        <dbReference type="ARBA" id="ARBA00007118"/>
    </source>
</evidence>
<gene>
    <name evidence="5" type="ORF">DPF_2329</name>
</gene>
<feature type="domain" description="Nitroreductase" evidence="4">
    <location>
        <begin position="89"/>
        <end position="149"/>
    </location>
</feature>
<name>A0A194AK30_9BACT</name>
<sequence>MLDLLRTRRSIRAFDARPVAPELVAALKEAVLRAPSSRSLNPWHFLFVTNTSLLATLATCKPHGAGFLKNAPLGVVVCADPSLCDVWVEDASIASLILHLTAHSLGLGSCWIQVRKRMHEQGAPASDYIKQVLDLPDHLEVESIIAMGYPKESPKGHPKESLLWDRIEER</sequence>
<keyword evidence="6" id="KW-1185">Reference proteome</keyword>
<evidence type="ECO:0000313" key="6">
    <source>
        <dbReference type="Proteomes" id="UP000095200"/>
    </source>
</evidence>
<evidence type="ECO:0000313" key="5">
    <source>
        <dbReference type="EMBL" id="GAU09600.1"/>
    </source>
</evidence>
<feature type="domain" description="Nitroreductase" evidence="4">
    <location>
        <begin position="5"/>
        <end position="56"/>
    </location>
</feature>
<dbReference type="OrthoDB" id="9802510at2"/>
<reference evidence="6" key="1">
    <citation type="submission" date="2016-06" db="EMBL/GenBank/DDBJ databases">
        <title>Draft genome sequence of Desulfoplanes formicivorans strain Pf12B.</title>
        <authorList>
            <person name="Watanabe M."/>
            <person name="Kojima H."/>
            <person name="Fukui M."/>
        </authorList>
    </citation>
    <scope>NUCLEOTIDE SEQUENCE [LARGE SCALE GENOMIC DNA]</scope>
    <source>
        <strain evidence="6">Pf12B</strain>
    </source>
</reference>
<dbReference type="AlphaFoldDB" id="A0A194AK30"/>
<dbReference type="InterPro" id="IPR000415">
    <property type="entry name" value="Nitroreductase-like"/>
</dbReference>
<organism evidence="5 6">
    <name type="scientific">Desulfoplanes formicivorans</name>
    <dbReference type="NCBI Taxonomy" id="1592317"/>
    <lineage>
        <taxon>Bacteria</taxon>
        <taxon>Pseudomonadati</taxon>
        <taxon>Thermodesulfobacteriota</taxon>
        <taxon>Desulfovibrionia</taxon>
        <taxon>Desulfovibrionales</taxon>
        <taxon>Desulfoplanaceae</taxon>
        <taxon>Desulfoplanes</taxon>
    </lineage>
</organism>
<protein>
    <submittedName>
        <fullName evidence="5">Nitroreductase</fullName>
    </submittedName>
</protein>